<keyword evidence="8" id="KW-0802">TPR repeat</keyword>
<keyword evidence="3" id="KW-0328">Glycosyltransferase</keyword>
<dbReference type="InterPro" id="IPR019734">
    <property type="entry name" value="TPR_rpt"/>
</dbReference>
<dbReference type="Pfam" id="PF13431">
    <property type="entry name" value="TPR_17"/>
    <property type="match status" value="1"/>
</dbReference>
<dbReference type="SUPFAM" id="SSF48452">
    <property type="entry name" value="TPR-like"/>
    <property type="match status" value="1"/>
</dbReference>
<dbReference type="PANTHER" id="PTHR33908">
    <property type="entry name" value="MANNOSYLTRANSFERASE YKCB-RELATED"/>
    <property type="match status" value="1"/>
</dbReference>
<dbReference type="PANTHER" id="PTHR33908:SF11">
    <property type="entry name" value="MEMBRANE PROTEIN"/>
    <property type="match status" value="1"/>
</dbReference>
<dbReference type="EMBL" id="MFGW01000181">
    <property type="protein sequence ID" value="OGF62301.1"/>
    <property type="molecule type" value="Genomic_DNA"/>
</dbReference>
<dbReference type="PROSITE" id="PS50005">
    <property type="entry name" value="TPR"/>
    <property type="match status" value="2"/>
</dbReference>
<dbReference type="Gene3D" id="1.25.40.10">
    <property type="entry name" value="Tetratricopeptide repeat domain"/>
    <property type="match status" value="1"/>
</dbReference>
<dbReference type="GO" id="GO:0009103">
    <property type="term" value="P:lipopolysaccharide biosynthetic process"/>
    <property type="evidence" value="ECO:0007669"/>
    <property type="project" value="UniProtKB-ARBA"/>
</dbReference>
<feature type="repeat" description="TPR" evidence="8">
    <location>
        <begin position="450"/>
        <end position="483"/>
    </location>
</feature>
<feature type="transmembrane region" description="Helical" evidence="9">
    <location>
        <begin position="373"/>
        <end position="392"/>
    </location>
</feature>
<evidence type="ECO:0000256" key="4">
    <source>
        <dbReference type="ARBA" id="ARBA00022679"/>
    </source>
</evidence>
<dbReference type="InterPro" id="IPR050297">
    <property type="entry name" value="LipidA_mod_glycosyltrf_83"/>
</dbReference>
<feature type="transmembrane region" description="Helical" evidence="9">
    <location>
        <begin position="211"/>
        <end position="230"/>
    </location>
</feature>
<feature type="transmembrane region" description="Helical" evidence="9">
    <location>
        <begin position="427"/>
        <end position="444"/>
    </location>
</feature>
<feature type="transmembrane region" description="Helical" evidence="9">
    <location>
        <begin position="121"/>
        <end position="137"/>
    </location>
</feature>
<sequence>MSIKHIFTFIQNNRFWKGLLLLILCIAIIKFLYLYWYINHNPYYRALMWDSVEYDAIAQQFLHDSFWKGDVFIMPPGYPLFLRLIYLLFGHSTLSVLIIQNLLTLFTIVLIALIGRTLFNGKVGLIAVALYSLYGAMHFYDNKLIDNSLVNLLLVGSVLFFIQGLLYSRTYLNFFLSGLLSGAAVLSKPNIAMIFLLYVLAILFRLRKKGIMYALIVLLAGSITITPIAVRNYLVSHSPVMITAYGGLAFYGGNRADAKPYFSGLPFTLPAGPTFNMISKYIQETTGKAMSPAEISAHYYKKGLRFIVQNPVEWLKLTLQKAKLSIANYEQEANYSYDLEKNPCKKIFFIPFALILALASITILTRKFTIEKAILLIPVVVIYVTMIILYALPRLRTPAIPFLCILAGHSLYQLIIEKYSGMKLIRFFVFAVVFFFSLSIKPPYTMNLQANEYLQYGLAYGNLKDFKKAEYWINKSLHLEPANAKAYAGMAAIYKLQDRDLDTLHYYQRALKYNDNDAEIHNNLASLYFINNNIEKASYHLTRAYQLNPYHPSILYNMALLKIKEKNMKEAQHYYDRAMFFGARDTFQLRYYFSGK</sequence>
<dbReference type="InterPro" id="IPR011990">
    <property type="entry name" value="TPR-like_helical_dom_sf"/>
</dbReference>
<organism evidence="11 12">
    <name type="scientific">Candidatus Fischerbacteria bacterium RBG_13_37_8</name>
    <dbReference type="NCBI Taxonomy" id="1817863"/>
    <lineage>
        <taxon>Bacteria</taxon>
        <taxon>Candidatus Fischeribacteriota</taxon>
    </lineage>
</organism>
<dbReference type="Pfam" id="PF13181">
    <property type="entry name" value="TPR_8"/>
    <property type="match status" value="2"/>
</dbReference>
<feature type="transmembrane region" description="Helical" evidence="9">
    <location>
        <begin position="96"/>
        <end position="115"/>
    </location>
</feature>
<accession>A0A1F5VHA8</accession>
<feature type="transmembrane region" description="Helical" evidence="9">
    <location>
        <begin position="71"/>
        <end position="89"/>
    </location>
</feature>
<feature type="repeat" description="TPR" evidence="8">
    <location>
        <begin position="518"/>
        <end position="551"/>
    </location>
</feature>
<keyword evidence="4" id="KW-0808">Transferase</keyword>
<evidence type="ECO:0000313" key="12">
    <source>
        <dbReference type="Proteomes" id="UP000178943"/>
    </source>
</evidence>
<evidence type="ECO:0000259" key="10">
    <source>
        <dbReference type="Pfam" id="PF13231"/>
    </source>
</evidence>
<dbReference type="GO" id="GO:0005886">
    <property type="term" value="C:plasma membrane"/>
    <property type="evidence" value="ECO:0007669"/>
    <property type="project" value="UniProtKB-SubCell"/>
</dbReference>
<evidence type="ECO:0000256" key="3">
    <source>
        <dbReference type="ARBA" id="ARBA00022676"/>
    </source>
</evidence>
<dbReference type="GO" id="GO:0016763">
    <property type="term" value="F:pentosyltransferase activity"/>
    <property type="evidence" value="ECO:0007669"/>
    <property type="project" value="TreeGrafter"/>
</dbReference>
<keyword evidence="5 9" id="KW-0812">Transmembrane</keyword>
<feature type="transmembrane region" description="Helical" evidence="9">
    <location>
        <begin position="174"/>
        <end position="204"/>
    </location>
</feature>
<evidence type="ECO:0000256" key="1">
    <source>
        <dbReference type="ARBA" id="ARBA00004651"/>
    </source>
</evidence>
<name>A0A1F5VHA8_9BACT</name>
<proteinExistence type="predicted"/>
<feature type="transmembrane region" description="Helical" evidence="9">
    <location>
        <begin position="149"/>
        <end position="168"/>
    </location>
</feature>
<protein>
    <recommendedName>
        <fullName evidence="10">Glycosyltransferase RgtA/B/C/D-like domain-containing protein</fullName>
    </recommendedName>
</protein>
<feature type="transmembrane region" description="Helical" evidence="9">
    <location>
        <begin position="20"/>
        <end position="38"/>
    </location>
</feature>
<dbReference type="InterPro" id="IPR038731">
    <property type="entry name" value="RgtA/B/C-like"/>
</dbReference>
<comment type="subcellular location">
    <subcellularLocation>
        <location evidence="1">Cell membrane</location>
        <topology evidence="1">Multi-pass membrane protein</topology>
    </subcellularLocation>
</comment>
<feature type="transmembrane region" description="Helical" evidence="9">
    <location>
        <begin position="347"/>
        <end position="366"/>
    </location>
</feature>
<gene>
    <name evidence="11" type="ORF">A2Y62_04285</name>
</gene>
<dbReference type="Pfam" id="PF13231">
    <property type="entry name" value="PMT_2"/>
    <property type="match status" value="1"/>
</dbReference>
<evidence type="ECO:0000256" key="9">
    <source>
        <dbReference type="SAM" id="Phobius"/>
    </source>
</evidence>
<comment type="caution">
    <text evidence="11">The sequence shown here is derived from an EMBL/GenBank/DDBJ whole genome shotgun (WGS) entry which is preliminary data.</text>
</comment>
<keyword evidence="2" id="KW-1003">Cell membrane</keyword>
<feature type="domain" description="Glycosyltransferase RgtA/B/C/D-like" evidence="10">
    <location>
        <begin position="75"/>
        <end position="219"/>
    </location>
</feature>
<keyword evidence="7 9" id="KW-0472">Membrane</keyword>
<evidence type="ECO:0000256" key="2">
    <source>
        <dbReference type="ARBA" id="ARBA00022475"/>
    </source>
</evidence>
<evidence type="ECO:0000256" key="7">
    <source>
        <dbReference type="ARBA" id="ARBA00023136"/>
    </source>
</evidence>
<dbReference type="Proteomes" id="UP000178943">
    <property type="component" value="Unassembled WGS sequence"/>
</dbReference>
<dbReference type="AlphaFoldDB" id="A0A1F5VHA8"/>
<evidence type="ECO:0000256" key="8">
    <source>
        <dbReference type="PROSITE-ProRule" id="PRU00339"/>
    </source>
</evidence>
<keyword evidence="6 9" id="KW-1133">Transmembrane helix</keyword>
<evidence type="ECO:0000256" key="5">
    <source>
        <dbReference type="ARBA" id="ARBA00022692"/>
    </source>
</evidence>
<reference evidence="11 12" key="1">
    <citation type="journal article" date="2016" name="Nat. Commun.">
        <title>Thousands of microbial genomes shed light on interconnected biogeochemical processes in an aquifer system.</title>
        <authorList>
            <person name="Anantharaman K."/>
            <person name="Brown C.T."/>
            <person name="Hug L.A."/>
            <person name="Sharon I."/>
            <person name="Castelle C.J."/>
            <person name="Probst A.J."/>
            <person name="Thomas B.C."/>
            <person name="Singh A."/>
            <person name="Wilkins M.J."/>
            <person name="Karaoz U."/>
            <person name="Brodie E.L."/>
            <person name="Williams K.H."/>
            <person name="Hubbard S.S."/>
            <person name="Banfield J.F."/>
        </authorList>
    </citation>
    <scope>NUCLEOTIDE SEQUENCE [LARGE SCALE GENOMIC DNA]</scope>
</reference>
<evidence type="ECO:0000313" key="11">
    <source>
        <dbReference type="EMBL" id="OGF62301.1"/>
    </source>
</evidence>
<dbReference type="SMART" id="SM00028">
    <property type="entry name" value="TPR"/>
    <property type="match status" value="4"/>
</dbReference>
<dbReference type="STRING" id="1817863.A2Y62_04285"/>
<evidence type="ECO:0000256" key="6">
    <source>
        <dbReference type="ARBA" id="ARBA00022989"/>
    </source>
</evidence>